<dbReference type="PANTHER" id="PTHR43777:SF1">
    <property type="entry name" value="MOLYBDENUM COFACTOR CYTIDYLYLTRANSFERASE"/>
    <property type="match status" value="1"/>
</dbReference>
<evidence type="ECO:0000259" key="1">
    <source>
        <dbReference type="Pfam" id="PF12804"/>
    </source>
</evidence>
<dbReference type="SUPFAM" id="SSF53448">
    <property type="entry name" value="Nucleotide-diphospho-sugar transferases"/>
    <property type="match status" value="1"/>
</dbReference>
<dbReference type="Gene3D" id="3.90.550.10">
    <property type="entry name" value="Spore Coat Polysaccharide Biosynthesis Protein SpsA, Chain A"/>
    <property type="match status" value="1"/>
</dbReference>
<evidence type="ECO:0000313" key="2">
    <source>
        <dbReference type="EMBL" id="CAA9521902.1"/>
    </source>
</evidence>
<accession>A0A6J4TFF2</accession>
<dbReference type="EMBL" id="CADCVQ010000147">
    <property type="protein sequence ID" value="CAA9521902.1"/>
    <property type="molecule type" value="Genomic_DNA"/>
</dbReference>
<proteinExistence type="predicted"/>
<reference evidence="2" key="1">
    <citation type="submission" date="2020-02" db="EMBL/GenBank/DDBJ databases">
        <authorList>
            <person name="Meier V. D."/>
        </authorList>
    </citation>
    <scope>NUCLEOTIDE SEQUENCE</scope>
    <source>
        <strain evidence="2">AVDCRST_MAG67</strain>
    </source>
</reference>
<dbReference type="PANTHER" id="PTHR43777">
    <property type="entry name" value="MOLYBDENUM COFACTOR CYTIDYLYLTRANSFERASE"/>
    <property type="match status" value="1"/>
</dbReference>
<dbReference type="InterPro" id="IPR029044">
    <property type="entry name" value="Nucleotide-diphossugar_trans"/>
</dbReference>
<dbReference type="EC" id="2.7.7.76" evidence="2"/>
<dbReference type="CDD" id="cd04182">
    <property type="entry name" value="GT_2_like_f"/>
    <property type="match status" value="1"/>
</dbReference>
<protein>
    <submittedName>
        <fullName evidence="2">Molybdenum cofactor cytidylyltransferase</fullName>
        <ecNumber evidence="2">2.7.7.76</ecNumber>
    </submittedName>
</protein>
<keyword evidence="2" id="KW-0548">Nucleotidyltransferase</keyword>
<organism evidence="2">
    <name type="scientific">uncultured Solirubrobacteraceae bacterium</name>
    <dbReference type="NCBI Taxonomy" id="1162706"/>
    <lineage>
        <taxon>Bacteria</taxon>
        <taxon>Bacillati</taxon>
        <taxon>Actinomycetota</taxon>
        <taxon>Thermoleophilia</taxon>
        <taxon>Solirubrobacterales</taxon>
        <taxon>Solirubrobacteraceae</taxon>
        <taxon>environmental samples</taxon>
    </lineage>
</organism>
<dbReference type="AlphaFoldDB" id="A0A6J4TFF2"/>
<gene>
    <name evidence="2" type="ORF">AVDCRST_MAG67-3425</name>
</gene>
<keyword evidence="2" id="KW-0808">Transferase</keyword>
<feature type="domain" description="MobA-like NTP transferase" evidence="1">
    <location>
        <begin position="12"/>
        <end position="169"/>
    </location>
</feature>
<sequence length="206" mass="22044">MSSPRAEPFITGLVLGAGGSRRLGRPKQLLPYGDRPLLGHTLDVARRCGFDQLVVPLGGAADEVRERVDLSGADIVVNYDYGEGCSSSIAAALATVDRRCEVLVLMLGDQPGVTPATVRDLLAGRGDAALAVCRYDDGRGHPLAFERRMFSELADLHGDKGVWRLLDERADEVVEVRIAGNVPLDVDTPDDYQAVLAEAGFTEVTA</sequence>
<dbReference type="Pfam" id="PF12804">
    <property type="entry name" value="NTP_transf_3"/>
    <property type="match status" value="1"/>
</dbReference>
<dbReference type="GO" id="GO:0061602">
    <property type="term" value="F:molybdenum cofactor cytidylyltransferase activity"/>
    <property type="evidence" value="ECO:0007669"/>
    <property type="project" value="UniProtKB-EC"/>
</dbReference>
<name>A0A6J4TFF2_9ACTN</name>
<dbReference type="InterPro" id="IPR025877">
    <property type="entry name" value="MobA-like_NTP_Trfase"/>
</dbReference>